<comment type="caution">
    <text evidence="5">The sequence shown here is derived from an EMBL/GenBank/DDBJ whole genome shotgun (WGS) entry which is preliminary data.</text>
</comment>
<reference evidence="5" key="1">
    <citation type="submission" date="2021-09" db="EMBL/GenBank/DDBJ databases">
        <authorList>
            <consortium name="AG Swart"/>
            <person name="Singh M."/>
            <person name="Singh A."/>
            <person name="Seah K."/>
            <person name="Emmerich C."/>
        </authorList>
    </citation>
    <scope>NUCLEOTIDE SEQUENCE</scope>
    <source>
        <strain evidence="5">ATCC30299</strain>
    </source>
</reference>
<dbReference type="EMBL" id="CAJZBQ010000006">
    <property type="protein sequence ID" value="CAG9312456.1"/>
    <property type="molecule type" value="Genomic_DNA"/>
</dbReference>
<protein>
    <recommendedName>
        <fullName evidence="4">AAA+ ATPase domain-containing protein</fullName>
    </recommendedName>
</protein>
<comment type="similarity">
    <text evidence="3">Belongs to the AAA ATPase family.</text>
</comment>
<dbReference type="Proteomes" id="UP001162131">
    <property type="component" value="Unassembled WGS sequence"/>
</dbReference>
<dbReference type="Gene3D" id="1.10.8.60">
    <property type="match status" value="1"/>
</dbReference>
<dbReference type="SMART" id="SM00382">
    <property type="entry name" value="AAA"/>
    <property type="match status" value="1"/>
</dbReference>
<dbReference type="Pfam" id="PF00004">
    <property type="entry name" value="AAA"/>
    <property type="match status" value="1"/>
</dbReference>
<dbReference type="PANTHER" id="PTHR23074:SF83">
    <property type="entry name" value="VACUOLAR PROTEIN SORTING-ASSOCIATED PROTEIN 4A"/>
    <property type="match status" value="1"/>
</dbReference>
<organism evidence="5 6">
    <name type="scientific">Blepharisma stoltei</name>
    <dbReference type="NCBI Taxonomy" id="1481888"/>
    <lineage>
        <taxon>Eukaryota</taxon>
        <taxon>Sar</taxon>
        <taxon>Alveolata</taxon>
        <taxon>Ciliophora</taxon>
        <taxon>Postciliodesmatophora</taxon>
        <taxon>Heterotrichea</taxon>
        <taxon>Heterotrichida</taxon>
        <taxon>Blepharismidae</taxon>
        <taxon>Blepharisma</taxon>
    </lineage>
</organism>
<dbReference type="GO" id="GO:0005524">
    <property type="term" value="F:ATP binding"/>
    <property type="evidence" value="ECO:0007669"/>
    <property type="project" value="UniProtKB-KW"/>
</dbReference>
<evidence type="ECO:0000256" key="1">
    <source>
        <dbReference type="ARBA" id="ARBA00022741"/>
    </source>
</evidence>
<dbReference type="InterPro" id="IPR027417">
    <property type="entry name" value="P-loop_NTPase"/>
</dbReference>
<dbReference type="Gene3D" id="3.40.50.300">
    <property type="entry name" value="P-loop containing nucleotide triphosphate hydrolases"/>
    <property type="match status" value="1"/>
</dbReference>
<dbReference type="AlphaFoldDB" id="A0AAU9IGR2"/>
<dbReference type="InterPro" id="IPR041569">
    <property type="entry name" value="AAA_lid_3"/>
</dbReference>
<proteinExistence type="inferred from homology"/>
<dbReference type="GO" id="GO:0016887">
    <property type="term" value="F:ATP hydrolysis activity"/>
    <property type="evidence" value="ECO:0007669"/>
    <property type="project" value="InterPro"/>
</dbReference>
<name>A0AAU9IGR2_9CILI</name>
<evidence type="ECO:0000256" key="3">
    <source>
        <dbReference type="RuleBase" id="RU003651"/>
    </source>
</evidence>
<dbReference type="InterPro" id="IPR003959">
    <property type="entry name" value="ATPase_AAA_core"/>
</dbReference>
<dbReference type="InterPro" id="IPR003960">
    <property type="entry name" value="ATPase_AAA_CS"/>
</dbReference>
<dbReference type="InterPro" id="IPR015415">
    <property type="entry name" value="Spast_Vps4_C"/>
</dbReference>
<dbReference type="Pfam" id="PF17862">
    <property type="entry name" value="AAA_lid_3"/>
    <property type="match status" value="1"/>
</dbReference>
<dbReference type="PANTHER" id="PTHR23074">
    <property type="entry name" value="AAA DOMAIN-CONTAINING"/>
    <property type="match status" value="1"/>
</dbReference>
<dbReference type="InterPro" id="IPR003593">
    <property type="entry name" value="AAA+_ATPase"/>
</dbReference>
<sequence length="449" mass="50786">MRSLTKNPNHLSAISVAGKERGSLLGTRIPQVPKFNKKIEKGLKNLFTEHQSGFGALLRYDNAKFVDRLMLESQEGWSSGSSCISACSSGSCSFLQPRNLDDSLTKYNSELKDQLKNCLLTQKPDITFDDIAGNEYVKDLIRETVLLPALVPSLFSKSRGRPRSWNKILLYGPPGVGKTMIAQAICNEIESTCFWVSYSDITSKFIGESEKLLTMLFQMAGESSPSVIVFDGIDSLVRKRSGAESETERRIKTEFLTAMDILQNERKNVMVIGTTSMPWELDVAALRRFDRKIMVSIPDKDTRSHTFELLAGQNHDLTEEDFNYLAEITDGYSGSDISIVCNEALLKPVKMLQYTSHFKKVRKDDVDYWTPCKASDPEAIERSLTSIEPSQLLLRKVNLDDFKSSINNCKPTVQPNLIELYLKFLNKYGHSEQKRMMLSEDSRHLSYFC</sequence>
<feature type="domain" description="AAA+ ATPase" evidence="4">
    <location>
        <begin position="164"/>
        <end position="299"/>
    </location>
</feature>
<evidence type="ECO:0000313" key="6">
    <source>
        <dbReference type="Proteomes" id="UP001162131"/>
    </source>
</evidence>
<gene>
    <name evidence="5" type="ORF">BSTOLATCC_MIC6559</name>
</gene>
<evidence type="ECO:0000259" key="4">
    <source>
        <dbReference type="SMART" id="SM00382"/>
    </source>
</evidence>
<accession>A0AAU9IGR2</accession>
<keyword evidence="6" id="KW-1185">Reference proteome</keyword>
<dbReference type="FunFam" id="1.10.8.60:FF:000015">
    <property type="entry name" value="vacuolar protein sorting-associated protein 4A"/>
    <property type="match status" value="1"/>
</dbReference>
<dbReference type="SUPFAM" id="SSF52540">
    <property type="entry name" value="P-loop containing nucleoside triphosphate hydrolases"/>
    <property type="match status" value="1"/>
</dbReference>
<dbReference type="Pfam" id="PF09336">
    <property type="entry name" value="Vps4_C"/>
    <property type="match status" value="1"/>
</dbReference>
<evidence type="ECO:0000256" key="2">
    <source>
        <dbReference type="ARBA" id="ARBA00022840"/>
    </source>
</evidence>
<dbReference type="InterPro" id="IPR050304">
    <property type="entry name" value="MT-severing_AAA_ATPase"/>
</dbReference>
<dbReference type="PROSITE" id="PS00674">
    <property type="entry name" value="AAA"/>
    <property type="match status" value="1"/>
</dbReference>
<evidence type="ECO:0000313" key="5">
    <source>
        <dbReference type="EMBL" id="CAG9312456.1"/>
    </source>
</evidence>
<keyword evidence="2 3" id="KW-0067">ATP-binding</keyword>
<keyword evidence="1 3" id="KW-0547">Nucleotide-binding</keyword>